<organism evidence="2 3">
    <name type="scientific">Apibacter adventoris</name>
    <dbReference type="NCBI Taxonomy" id="1679466"/>
    <lineage>
        <taxon>Bacteria</taxon>
        <taxon>Pseudomonadati</taxon>
        <taxon>Bacteroidota</taxon>
        <taxon>Flavobacteriia</taxon>
        <taxon>Flavobacteriales</taxon>
        <taxon>Weeksellaceae</taxon>
        <taxon>Apibacter</taxon>
    </lineage>
</organism>
<dbReference type="InterPro" id="IPR001155">
    <property type="entry name" value="OxRdtase_FMN_N"/>
</dbReference>
<dbReference type="GO" id="GO:0005829">
    <property type="term" value="C:cytosol"/>
    <property type="evidence" value="ECO:0007669"/>
    <property type="project" value="TreeGrafter"/>
</dbReference>
<dbReference type="CDD" id="cd04747">
    <property type="entry name" value="OYE_like_5_FMN"/>
    <property type="match status" value="1"/>
</dbReference>
<dbReference type="OrthoDB" id="9772736at2"/>
<dbReference type="RefSeq" id="WP_105246764.1">
    <property type="nucleotide sequence ID" value="NZ_PSZM01000036.1"/>
</dbReference>
<keyword evidence="3" id="KW-1185">Reference proteome</keyword>
<accession>A0A2S8AE13</accession>
<dbReference type="GO" id="GO:0010181">
    <property type="term" value="F:FMN binding"/>
    <property type="evidence" value="ECO:0007669"/>
    <property type="project" value="InterPro"/>
</dbReference>
<dbReference type="InterPro" id="IPR045247">
    <property type="entry name" value="Oye-like"/>
</dbReference>
<dbReference type="PANTHER" id="PTHR22893">
    <property type="entry name" value="NADH OXIDOREDUCTASE-RELATED"/>
    <property type="match status" value="1"/>
</dbReference>
<dbReference type="Gene3D" id="3.20.20.70">
    <property type="entry name" value="Aldolase class I"/>
    <property type="match status" value="1"/>
</dbReference>
<proteinExistence type="predicted"/>
<reference evidence="2 3" key="1">
    <citation type="submission" date="2018-02" db="EMBL/GenBank/DDBJ databases">
        <title>Genome sequences of Apibacter spp., gut symbionts of Asian honey bees.</title>
        <authorList>
            <person name="Kwong W.K."/>
            <person name="Steele M.I."/>
            <person name="Moran N.A."/>
        </authorList>
    </citation>
    <scope>NUCLEOTIDE SEQUENCE [LARGE SCALE GENOMIC DNA]</scope>
    <source>
        <strain evidence="3">wkB301</strain>
    </source>
</reference>
<dbReference type="InterPro" id="IPR013785">
    <property type="entry name" value="Aldolase_TIM"/>
</dbReference>
<dbReference type="SUPFAM" id="SSF51395">
    <property type="entry name" value="FMN-linked oxidoreductases"/>
    <property type="match status" value="1"/>
</dbReference>
<sequence length="368" mass="41741">MNQSDVLFKKFNSSKLDLKNRIVMAPMTRFFSANGVPTTEVAEYYARRARADVGLIITEGTVINRASASNDPNVPHIYGEESLEGWKQVVNRVHEEGGKIAPQLWHMGIVPYMKNWRPSVPMEGPSGYINPEQKSGIQMTEEDIQKTISAYAEAALNSKNLGFDAVEIHGAHGYLIDQFFWKKMNKRSDHWGGETIKDRNQFAIAVIKAIRKAVGEDFPLIIRLSQWKQQDYTAKIATNPKEMEEWLLPLSEAGIDIFHCSQRRFWEPEFEGSDLNFAGWAKKITHKPSISVGSVALTSDFLGTFKGESSQPNAGSIEQLLNKMQKNEFDLIAVGRALLADPEWVIKVKNNNIHDFKDFKKEYLKTLF</sequence>
<name>A0A2S8AE13_9FLAO</name>
<evidence type="ECO:0000259" key="1">
    <source>
        <dbReference type="Pfam" id="PF00724"/>
    </source>
</evidence>
<dbReference type="FunFam" id="3.20.20.70:FF:000262">
    <property type="entry name" value="NADH:flavin oxidoreductase"/>
    <property type="match status" value="1"/>
</dbReference>
<gene>
    <name evidence="2" type="ORF">C4S77_05925</name>
</gene>
<protein>
    <submittedName>
        <fullName evidence="2">12-oxophytodienoate reductase</fullName>
    </submittedName>
</protein>
<feature type="domain" description="NADH:flavin oxidoreductase/NADH oxidase N-terminal" evidence="1">
    <location>
        <begin position="7"/>
        <end position="351"/>
    </location>
</feature>
<evidence type="ECO:0000313" key="2">
    <source>
        <dbReference type="EMBL" id="PQL93196.1"/>
    </source>
</evidence>
<evidence type="ECO:0000313" key="3">
    <source>
        <dbReference type="Proteomes" id="UP000238042"/>
    </source>
</evidence>
<comment type="caution">
    <text evidence="2">The sequence shown here is derived from an EMBL/GenBank/DDBJ whole genome shotgun (WGS) entry which is preliminary data.</text>
</comment>
<dbReference type="GO" id="GO:0016491">
    <property type="term" value="F:oxidoreductase activity"/>
    <property type="evidence" value="ECO:0007669"/>
    <property type="project" value="InterPro"/>
</dbReference>
<dbReference type="Pfam" id="PF00724">
    <property type="entry name" value="Oxidored_FMN"/>
    <property type="match status" value="1"/>
</dbReference>
<dbReference type="AlphaFoldDB" id="A0A2S8AE13"/>
<dbReference type="EMBL" id="PSZM01000036">
    <property type="protein sequence ID" value="PQL93196.1"/>
    <property type="molecule type" value="Genomic_DNA"/>
</dbReference>
<dbReference type="Proteomes" id="UP000238042">
    <property type="component" value="Unassembled WGS sequence"/>
</dbReference>
<dbReference type="PANTHER" id="PTHR22893:SF55">
    <property type="entry name" value="OXIDOREDUCTASE-RELATED"/>
    <property type="match status" value="1"/>
</dbReference>